<dbReference type="GO" id="GO:0008017">
    <property type="term" value="F:microtubule binding"/>
    <property type="evidence" value="ECO:0007669"/>
    <property type="project" value="InterPro"/>
</dbReference>
<dbReference type="GO" id="GO:0005874">
    <property type="term" value="C:microtubule"/>
    <property type="evidence" value="ECO:0007669"/>
    <property type="project" value="UniProtKB-KW"/>
</dbReference>
<feature type="non-terminal residue" evidence="7">
    <location>
        <position position="176"/>
    </location>
</feature>
<dbReference type="Pfam" id="PF00225">
    <property type="entry name" value="Kinesin"/>
    <property type="match status" value="2"/>
</dbReference>
<accession>A0A199UHA1</accession>
<dbReference type="InterPro" id="IPR027417">
    <property type="entry name" value="P-loop_NTPase"/>
</dbReference>
<dbReference type="STRING" id="4615.A0A199UHA1"/>
<keyword evidence="1" id="KW-0493">Microtubule</keyword>
<reference evidence="7 8" key="1">
    <citation type="journal article" date="2016" name="DNA Res.">
        <title>The draft genome of MD-2 pineapple using hybrid error correction of long reads.</title>
        <authorList>
            <person name="Redwan R.M."/>
            <person name="Saidin A."/>
            <person name="Kumar S.V."/>
        </authorList>
    </citation>
    <scope>NUCLEOTIDE SEQUENCE [LARGE SCALE GENOMIC DNA]</scope>
    <source>
        <strain evidence="8">cv. MD2</strain>
        <tissue evidence="7">Leaf</tissue>
    </source>
</reference>
<evidence type="ECO:0000256" key="2">
    <source>
        <dbReference type="ARBA" id="ARBA00023175"/>
    </source>
</evidence>
<dbReference type="GO" id="GO:0003777">
    <property type="term" value="F:microtubule motor activity"/>
    <property type="evidence" value="ECO:0007669"/>
    <property type="project" value="InterPro"/>
</dbReference>
<gene>
    <name evidence="7" type="ORF">ACMD2_20715</name>
</gene>
<evidence type="ECO:0000256" key="3">
    <source>
        <dbReference type="PROSITE-ProRule" id="PRU00283"/>
    </source>
</evidence>
<feature type="region of interest" description="Disordered" evidence="4">
    <location>
        <begin position="1"/>
        <end position="25"/>
    </location>
</feature>
<dbReference type="Gene3D" id="3.40.850.10">
    <property type="entry name" value="Kinesin motor domain"/>
    <property type="match status" value="1"/>
</dbReference>
<evidence type="ECO:0000313" key="7">
    <source>
        <dbReference type="EMBL" id="OAY64118.1"/>
    </source>
</evidence>
<evidence type="ECO:0000256" key="1">
    <source>
        <dbReference type="ARBA" id="ARBA00022701"/>
    </source>
</evidence>
<comment type="similarity">
    <text evidence="3">Belongs to the TRAFAC class myosin-kinesin ATPase superfamily. Kinesin family.</text>
</comment>
<dbReference type="SUPFAM" id="SSF52540">
    <property type="entry name" value="P-loop containing nucleoside triphosphate hydrolases"/>
    <property type="match status" value="1"/>
</dbReference>
<keyword evidence="3" id="KW-0547">Nucleotide-binding</keyword>
<evidence type="ECO:0000259" key="6">
    <source>
        <dbReference type="PROSITE" id="PS50067"/>
    </source>
</evidence>
<dbReference type="InterPro" id="IPR027640">
    <property type="entry name" value="Kinesin-like_fam"/>
</dbReference>
<keyword evidence="2 3" id="KW-0505">Motor protein</keyword>
<feature type="domain" description="Kinesin motor" evidence="6">
    <location>
        <begin position="32"/>
        <end position="176"/>
    </location>
</feature>
<keyword evidence="5" id="KW-0812">Transmembrane</keyword>
<sequence>MGVPARIPGTPASKIERTPFSTPGGSRVKEEKIFVTVRVRPLSKKEEALKDQITWECIDNQTVLYKTPSQDRASSPASYCFDRVFGPSCLTETVYQEGAKEVALSALKGINGNKRMISSLYCNLYVKIQWMISVILFLFCGVATIFAYGQTSSGKTYTMRGITESAVNDIYKHIEN</sequence>
<dbReference type="InterPro" id="IPR036961">
    <property type="entry name" value="Kinesin_motor_dom_sf"/>
</dbReference>
<dbReference type="PANTHER" id="PTHR47968:SF23">
    <property type="entry name" value="KINESIN-LIKE PROTEIN KIN-7A"/>
    <property type="match status" value="1"/>
</dbReference>
<keyword evidence="3" id="KW-0067">ATP-binding</keyword>
<keyword evidence="5" id="KW-0472">Membrane</keyword>
<evidence type="ECO:0000256" key="5">
    <source>
        <dbReference type="SAM" id="Phobius"/>
    </source>
</evidence>
<name>A0A199UHA1_ANACO</name>
<evidence type="ECO:0000313" key="8">
    <source>
        <dbReference type="Proteomes" id="UP000092600"/>
    </source>
</evidence>
<dbReference type="InterPro" id="IPR001752">
    <property type="entry name" value="Kinesin_motor_dom"/>
</dbReference>
<dbReference type="PANTHER" id="PTHR47968">
    <property type="entry name" value="CENTROMERE PROTEIN E"/>
    <property type="match status" value="1"/>
</dbReference>
<dbReference type="GO" id="GO:0007018">
    <property type="term" value="P:microtubule-based movement"/>
    <property type="evidence" value="ECO:0007669"/>
    <property type="project" value="InterPro"/>
</dbReference>
<proteinExistence type="inferred from homology"/>
<dbReference type="Proteomes" id="UP000092600">
    <property type="component" value="Unassembled WGS sequence"/>
</dbReference>
<protein>
    <submittedName>
        <fullName evidence="7">Kinesin-like protein NACK1</fullName>
    </submittedName>
</protein>
<keyword evidence="5" id="KW-1133">Transmembrane helix</keyword>
<dbReference type="PROSITE" id="PS50067">
    <property type="entry name" value="KINESIN_MOTOR_2"/>
    <property type="match status" value="1"/>
</dbReference>
<evidence type="ECO:0000256" key="4">
    <source>
        <dbReference type="SAM" id="MobiDB-lite"/>
    </source>
</evidence>
<dbReference type="EMBL" id="LSRQ01008275">
    <property type="protein sequence ID" value="OAY64118.1"/>
    <property type="molecule type" value="Genomic_DNA"/>
</dbReference>
<comment type="caution">
    <text evidence="7">The sequence shown here is derived from an EMBL/GenBank/DDBJ whole genome shotgun (WGS) entry which is preliminary data.</text>
</comment>
<dbReference type="AlphaFoldDB" id="A0A199UHA1"/>
<dbReference type="GO" id="GO:0005524">
    <property type="term" value="F:ATP binding"/>
    <property type="evidence" value="ECO:0007669"/>
    <property type="project" value="UniProtKB-UniRule"/>
</dbReference>
<organism evidence="7 8">
    <name type="scientific">Ananas comosus</name>
    <name type="common">Pineapple</name>
    <name type="synonym">Ananas ananas</name>
    <dbReference type="NCBI Taxonomy" id="4615"/>
    <lineage>
        <taxon>Eukaryota</taxon>
        <taxon>Viridiplantae</taxon>
        <taxon>Streptophyta</taxon>
        <taxon>Embryophyta</taxon>
        <taxon>Tracheophyta</taxon>
        <taxon>Spermatophyta</taxon>
        <taxon>Magnoliopsida</taxon>
        <taxon>Liliopsida</taxon>
        <taxon>Poales</taxon>
        <taxon>Bromeliaceae</taxon>
        <taxon>Bromelioideae</taxon>
        <taxon>Ananas</taxon>
    </lineage>
</organism>
<feature type="transmembrane region" description="Helical" evidence="5">
    <location>
        <begin position="128"/>
        <end position="149"/>
    </location>
</feature>
<feature type="binding site" evidence="3">
    <location>
        <begin position="149"/>
        <end position="156"/>
    </location>
    <ligand>
        <name>ATP</name>
        <dbReference type="ChEBI" id="CHEBI:30616"/>
    </ligand>
</feature>